<evidence type="ECO:0000313" key="1">
    <source>
        <dbReference type="EMBL" id="MBI2678756.1"/>
    </source>
</evidence>
<dbReference type="Proteomes" id="UP000779809">
    <property type="component" value="Unassembled WGS sequence"/>
</dbReference>
<reference evidence="1" key="1">
    <citation type="submission" date="2020-07" db="EMBL/GenBank/DDBJ databases">
        <title>Huge and variable diversity of episymbiotic CPR bacteria and DPANN archaea in groundwater ecosystems.</title>
        <authorList>
            <person name="He C.Y."/>
            <person name="Keren R."/>
            <person name="Whittaker M."/>
            <person name="Farag I.F."/>
            <person name="Doudna J."/>
            <person name="Cate J.H.D."/>
            <person name="Banfield J.F."/>
        </authorList>
    </citation>
    <scope>NUCLEOTIDE SEQUENCE</scope>
    <source>
        <strain evidence="1">NC_groundwater_580_Pr5_B-0.1um_64_19</strain>
    </source>
</reference>
<evidence type="ECO:0000313" key="2">
    <source>
        <dbReference type="Proteomes" id="UP000779809"/>
    </source>
</evidence>
<dbReference type="SUPFAM" id="SSF52317">
    <property type="entry name" value="Class I glutamine amidotransferase-like"/>
    <property type="match status" value="1"/>
</dbReference>
<name>A0A932A8P9_9BACT</name>
<dbReference type="EMBL" id="JACPNR010000010">
    <property type="protein sequence ID" value="MBI2678756.1"/>
    <property type="molecule type" value="Genomic_DNA"/>
</dbReference>
<gene>
    <name evidence="1" type="ORF">HYX28_08235</name>
</gene>
<dbReference type="AlphaFoldDB" id="A0A932A8P9"/>
<sequence length="301" mass="33006">MKRMLLSVLAVVATVGIVFLGFAYWYDTTGQHPDARYDTRVAQPAYVQTHPVVLVDATHNNFHTCAGRYQPFCVLLRSDGLEVKDLRQWSAAGLAGSSVLVIANAAGPDGYEEKNAFSDEDQQAIVGYVNGGGSLFLIADHSPFGSAAQELAGRFRVTMHYRYARDDDNKDGWDNERLLFSRANGLLRSHPITEGRTPEERVERVVTFTGQSLSGPPGSTAILVMGEKAYDWESRKVRFPAAGHAQVIAFEYGKGRVVVAGEAAFLTAQVDPLGLKFGMNSAGNDDRKFLLNALHWLTHTI</sequence>
<dbReference type="Gene3D" id="3.40.50.880">
    <property type="match status" value="1"/>
</dbReference>
<comment type="caution">
    <text evidence="1">The sequence shown here is derived from an EMBL/GenBank/DDBJ whole genome shotgun (WGS) entry which is preliminary data.</text>
</comment>
<dbReference type="InterPro" id="IPR029062">
    <property type="entry name" value="Class_I_gatase-like"/>
</dbReference>
<proteinExistence type="predicted"/>
<organism evidence="1 2">
    <name type="scientific">Candidatus Korobacter versatilis</name>
    <dbReference type="NCBI Taxonomy" id="658062"/>
    <lineage>
        <taxon>Bacteria</taxon>
        <taxon>Pseudomonadati</taxon>
        <taxon>Acidobacteriota</taxon>
        <taxon>Terriglobia</taxon>
        <taxon>Terriglobales</taxon>
        <taxon>Candidatus Korobacteraceae</taxon>
        <taxon>Candidatus Korobacter</taxon>
    </lineage>
</organism>
<protein>
    <submittedName>
        <fullName evidence="1">DUF4350 domain-containing protein</fullName>
    </submittedName>
</protein>
<accession>A0A932A8P9</accession>